<dbReference type="InterPro" id="IPR050905">
    <property type="entry name" value="Plant_NBS-LRR"/>
</dbReference>
<keyword evidence="3" id="KW-1185">Reference proteome</keyword>
<dbReference type="Proteomes" id="UP000515121">
    <property type="component" value="Unplaced"/>
</dbReference>
<dbReference type="PANTHER" id="PTHR33463:SF192">
    <property type="entry name" value="DISEASE RESISTANCE PROTEIN RPS2-LIKE"/>
    <property type="match status" value="1"/>
</dbReference>
<feature type="domain" description="Disease resistance protein At4g27190-like leucine-rich repeats" evidence="2">
    <location>
        <begin position="624"/>
        <end position="750"/>
    </location>
</feature>
<feature type="domain" description="Disease resistance protein At4g27190-like leucine-rich repeats" evidence="2">
    <location>
        <begin position="755"/>
        <end position="856"/>
    </location>
</feature>
<dbReference type="RefSeq" id="XP_022719751.1">
    <property type="nucleotide sequence ID" value="XM_022864016.1"/>
</dbReference>
<dbReference type="InterPro" id="IPR032675">
    <property type="entry name" value="LRR_dom_sf"/>
</dbReference>
<dbReference type="KEGG" id="dzi:111277604"/>
<dbReference type="Gene3D" id="3.80.10.10">
    <property type="entry name" value="Ribonuclease Inhibitor"/>
    <property type="match status" value="5"/>
</dbReference>
<sequence length="1055" mass="120278">MHDLICDVALAIASRDNNVFALKDEDVLKDWPNGETMEKCTMISLRYANISYFPKELKCPRLTFFFVGSKDSSVKIPTSFFMEMKNLEVLDLTKMHFSYLPSSISLLKNLRTLCLDQCVLGDITLIGELKNLEILSLLSSDIEMLPKEIGQLVKLKLLDLSDCTKLKIIPRGLLSSFSRLEELFMANSFVHWEVEGQVNASLAELKALSCLTTLNVHIFDAKIIPKDLFPAKLKRYKIFIGDQARDRFFKNECLRALNLKLNTSIHHLDPGIKRLLMNTEDLYLEEMKGAEIVLPEFHDWHCFRYLKNLHIQNGLEIQYIVDDHDAVDIIEFLQLRSLTLEDLPKLVSFCSENKPGSAFIPQHQLPLFSRKVAFPTLAKMNLSHLSNMKMIWHNHLSASSFCKLERMEVRHCDELLTIFPSTMLLGGTFQLLQSMSVSHCGSLEEVFELQMLNMEDPRVVVTQLRELYVFNLPKLKNVWNKDPQGILTFQNLNVVYVRACWSLKYVFPASIARVLPQLKDLTVDSCAVEEIVSKAEGWEMGVTNFEFDQVSSLVLWNLPKLKCFYPGMHTTKWPMLKKLKTYHCNKVKILDIGYLNLPEMNEDDHLESPIQPPLLLVEKVVPKLEEVSLTSDDIAIICDSKVSKGIFHEIKALYLECYHDESAIFPTIFLERFSNLEKLEVICCKFMDLFSSEGGFGKGTNAQTLLPIRNLRLNSLYYKKHIWTQGSRLDCNFPNLETLEVSNCGNLISLGLSSTPFQNLMTLDVRECEAMINLVTSLAVQSLVQLKNLRIKNCVSMKQIIGNEGDDEAASVIIFNRLKCLELGHLPSLKSFCSGNHTFGFPSLDQVIVSQCPELEIFCKGELNAPTLQRVQVTDKDEKGHWDGDLNSTIQQLFKKKVDYEAMEYLMLTEFSKAIEIWRDNLPKSLNLKNLKCLEVYECNSLTYVFTTSMVLDLVQLKQMQVRNCPMMEQIITNDGAEEAATNTIMFPSLQSISIVSCSNLRSFYLGSNTVECPYLTALGLVDCPKMVAFISSSPREQNIENIGIAPLFNDKEYP</sequence>
<proteinExistence type="predicted"/>
<keyword evidence="1" id="KW-0611">Plant defense</keyword>
<organism evidence="3 4">
    <name type="scientific">Durio zibethinus</name>
    <name type="common">Durian</name>
    <dbReference type="NCBI Taxonomy" id="66656"/>
    <lineage>
        <taxon>Eukaryota</taxon>
        <taxon>Viridiplantae</taxon>
        <taxon>Streptophyta</taxon>
        <taxon>Embryophyta</taxon>
        <taxon>Tracheophyta</taxon>
        <taxon>Spermatophyta</taxon>
        <taxon>Magnoliopsida</taxon>
        <taxon>eudicotyledons</taxon>
        <taxon>Gunneridae</taxon>
        <taxon>Pentapetalae</taxon>
        <taxon>rosids</taxon>
        <taxon>malvids</taxon>
        <taxon>Malvales</taxon>
        <taxon>Malvaceae</taxon>
        <taxon>Helicteroideae</taxon>
        <taxon>Durio</taxon>
    </lineage>
</organism>
<dbReference type="Pfam" id="PF23247">
    <property type="entry name" value="LRR_RPS2"/>
    <property type="match status" value="4"/>
</dbReference>
<evidence type="ECO:0000259" key="2">
    <source>
        <dbReference type="Pfam" id="PF23247"/>
    </source>
</evidence>
<evidence type="ECO:0000313" key="3">
    <source>
        <dbReference type="Proteomes" id="UP000515121"/>
    </source>
</evidence>
<feature type="domain" description="Disease resistance protein At4g27190-like leucine-rich repeats" evidence="2">
    <location>
        <begin position="379"/>
        <end position="527"/>
    </location>
</feature>
<accession>A0A6P5WW77</accession>
<protein>
    <submittedName>
        <fullName evidence="4">Uncharacterized protein LOC111277604</fullName>
    </submittedName>
</protein>
<gene>
    <name evidence="4" type="primary">LOC111277604</name>
</gene>
<evidence type="ECO:0000313" key="4">
    <source>
        <dbReference type="RefSeq" id="XP_022719751.1"/>
    </source>
</evidence>
<dbReference type="SUPFAM" id="SSF52058">
    <property type="entry name" value="L domain-like"/>
    <property type="match status" value="2"/>
</dbReference>
<dbReference type="AlphaFoldDB" id="A0A6P5WW77"/>
<dbReference type="PANTHER" id="PTHR33463">
    <property type="entry name" value="NB-ARC DOMAIN-CONTAINING PROTEIN-RELATED"/>
    <property type="match status" value="1"/>
</dbReference>
<feature type="domain" description="Disease resistance protein At4g27190-like leucine-rich repeats" evidence="2">
    <location>
        <begin position="902"/>
        <end position="965"/>
    </location>
</feature>
<evidence type="ECO:0000256" key="1">
    <source>
        <dbReference type="ARBA" id="ARBA00022821"/>
    </source>
</evidence>
<dbReference type="GeneID" id="111277604"/>
<dbReference type="InterPro" id="IPR057135">
    <property type="entry name" value="At4g27190-like_LRR"/>
</dbReference>
<name>A0A6P5WW77_DURZI</name>
<dbReference type="OrthoDB" id="996754at2759"/>
<reference evidence="4" key="1">
    <citation type="submission" date="2025-08" db="UniProtKB">
        <authorList>
            <consortium name="RefSeq"/>
        </authorList>
    </citation>
    <scope>IDENTIFICATION</scope>
    <source>
        <tissue evidence="4">Fruit stalk</tissue>
    </source>
</reference>